<dbReference type="RefSeq" id="WP_142260175.1">
    <property type="nucleotide sequence ID" value="NZ_VFPQ01000001.1"/>
</dbReference>
<dbReference type="EMBL" id="VFPQ01000001">
    <property type="protein sequence ID" value="TQM76269.1"/>
    <property type="molecule type" value="Genomic_DNA"/>
</dbReference>
<dbReference type="Proteomes" id="UP000319213">
    <property type="component" value="Unassembled WGS sequence"/>
</dbReference>
<evidence type="ECO:0000313" key="2">
    <source>
        <dbReference type="Proteomes" id="UP000319213"/>
    </source>
</evidence>
<dbReference type="NCBIfam" id="NF045659">
    <property type="entry name" value="DiMArgaseDdahMtb"/>
    <property type="match status" value="1"/>
</dbReference>
<organism evidence="1 2">
    <name type="scientific">Thermopolyspora flexuosa</name>
    <dbReference type="NCBI Taxonomy" id="103836"/>
    <lineage>
        <taxon>Bacteria</taxon>
        <taxon>Bacillati</taxon>
        <taxon>Actinomycetota</taxon>
        <taxon>Actinomycetes</taxon>
        <taxon>Streptosporangiales</taxon>
        <taxon>Streptosporangiaceae</taxon>
        <taxon>Thermopolyspora</taxon>
    </lineage>
</organism>
<keyword evidence="1" id="KW-0378">Hydrolase</keyword>
<keyword evidence="2" id="KW-1185">Reference proteome</keyword>
<dbReference type="GO" id="GO:0019546">
    <property type="term" value="P:L-arginine deiminase pathway"/>
    <property type="evidence" value="ECO:0007669"/>
    <property type="project" value="TreeGrafter"/>
</dbReference>
<protein>
    <submittedName>
        <fullName evidence="1">N-dimethylarginine dimethylaminohydrolase</fullName>
    </submittedName>
</protein>
<dbReference type="SUPFAM" id="SSF55909">
    <property type="entry name" value="Pentein"/>
    <property type="match status" value="1"/>
</dbReference>
<dbReference type="GO" id="GO:0016990">
    <property type="term" value="F:arginine deiminase activity"/>
    <property type="evidence" value="ECO:0007669"/>
    <property type="project" value="TreeGrafter"/>
</dbReference>
<reference evidence="1 2" key="1">
    <citation type="submission" date="2019-06" db="EMBL/GenBank/DDBJ databases">
        <title>Sequencing the genomes of 1000 actinobacteria strains.</title>
        <authorList>
            <person name="Klenk H.-P."/>
        </authorList>
    </citation>
    <scope>NUCLEOTIDE SEQUENCE [LARGE SCALE GENOMIC DNA]</scope>
    <source>
        <strain evidence="1 2">DSM 43186</strain>
    </source>
</reference>
<dbReference type="Gene3D" id="3.75.10.10">
    <property type="entry name" value="L-arginine/glycine Amidinotransferase, Chain A"/>
    <property type="match status" value="1"/>
</dbReference>
<accession>A0A543J0B9</accession>
<dbReference type="AlphaFoldDB" id="A0A543J0B9"/>
<dbReference type="PANTHER" id="PTHR47271">
    <property type="entry name" value="ARGININE DEIMINASE"/>
    <property type="match status" value="1"/>
</dbReference>
<sequence length="266" mass="29342">MAHVRHYAMCRPDHFAVTYAINPWMDPSAGADRDKALRQWERLKAVYEELGHRVDVVEPVAGLPDMVFAANGGLVVDGKVYGARFANAERVPEGPAYLEWFRSRGFTEIKEPEHVNEGEGDFLVLDHVILAGTGFRTRPEAHHEAQEFLGRPVVTLRLVDPRYYHLDTAMFALGGDNIAYYPEAFSPGSRAVLERMFPDAVIASAEDAAVLGLNAVCDGRHVVLNAEAGGLTLELKRRGYDVIPVDLSELRKAGGGPKCCTLEIRS</sequence>
<dbReference type="OrthoDB" id="9814070at2"/>
<gene>
    <name evidence="1" type="ORF">FHX40_3002</name>
</gene>
<proteinExistence type="predicted"/>
<dbReference type="PANTHER" id="PTHR47271:SF2">
    <property type="entry name" value="ARGININE DEIMINASE"/>
    <property type="match status" value="1"/>
</dbReference>
<name>A0A543J0B9_9ACTN</name>
<evidence type="ECO:0000313" key="1">
    <source>
        <dbReference type="EMBL" id="TQM76269.1"/>
    </source>
</evidence>
<comment type="caution">
    <text evidence="1">The sequence shown here is derived from an EMBL/GenBank/DDBJ whole genome shotgun (WGS) entry which is preliminary data.</text>
</comment>